<organism evidence="2 3">
    <name type="scientific">Corynebacterium matruchotii ATCC 33806</name>
    <dbReference type="NCBI Taxonomy" id="566549"/>
    <lineage>
        <taxon>Bacteria</taxon>
        <taxon>Bacillati</taxon>
        <taxon>Actinomycetota</taxon>
        <taxon>Actinomycetes</taxon>
        <taxon>Mycobacteriales</taxon>
        <taxon>Corynebacteriaceae</taxon>
        <taxon>Corynebacterium</taxon>
    </lineage>
</organism>
<dbReference type="HOGENOM" id="CLU_841224_0_0_11"/>
<dbReference type="InterPro" id="IPR007685">
    <property type="entry name" value="RelA_SpoT"/>
</dbReference>
<gene>
    <name evidence="2" type="ORF">CORMATOL_01992</name>
</gene>
<comment type="caution">
    <text evidence="2">The sequence shown here is derived from an EMBL/GenBank/DDBJ whole genome shotgun (WGS) entry which is preliminary data.</text>
</comment>
<dbReference type="PANTHER" id="PTHR41773:SF1">
    <property type="entry name" value="RELA_SPOT DOMAIN-CONTAINING PROTEIN"/>
    <property type="match status" value="1"/>
</dbReference>
<evidence type="ECO:0000259" key="1">
    <source>
        <dbReference type="SMART" id="SM00954"/>
    </source>
</evidence>
<reference evidence="2 3" key="1">
    <citation type="submission" date="2009-01" db="EMBL/GenBank/DDBJ databases">
        <authorList>
            <person name="Fulton L."/>
            <person name="Clifton S."/>
            <person name="Chinwalla A.T."/>
            <person name="Mitreva M."/>
            <person name="Sodergren E."/>
            <person name="Weinstock G."/>
            <person name="Clifton S."/>
            <person name="Dooling D.J."/>
            <person name="Fulton B."/>
            <person name="Minx P."/>
            <person name="Pepin K.H."/>
            <person name="Johnson M."/>
            <person name="Bhonagiri V."/>
            <person name="Nash W.E."/>
            <person name="Mardis E.R."/>
            <person name="Wilson R.K."/>
        </authorList>
    </citation>
    <scope>NUCLEOTIDE SEQUENCE [LARGE SCALE GENOMIC DNA]</scope>
    <source>
        <strain evidence="2 3">ATCC 33806</strain>
    </source>
</reference>
<dbReference type="GO" id="GO:0015969">
    <property type="term" value="P:guanosine tetraphosphate metabolic process"/>
    <property type="evidence" value="ECO:0007669"/>
    <property type="project" value="InterPro"/>
</dbReference>
<evidence type="ECO:0000313" key="3">
    <source>
        <dbReference type="Proteomes" id="UP000006247"/>
    </source>
</evidence>
<proteinExistence type="predicted"/>
<name>C0E4R7_9CORY</name>
<dbReference type="SMART" id="SM00954">
    <property type="entry name" value="RelA_SpoT"/>
    <property type="match status" value="1"/>
</dbReference>
<feature type="domain" description="RelA/SpoT" evidence="1">
    <location>
        <begin position="60"/>
        <end position="190"/>
    </location>
</feature>
<dbReference type="AlphaFoldDB" id="C0E4R7"/>
<dbReference type="Gene3D" id="1.10.287.860">
    <property type="entry name" value="Nucleotidyltransferase"/>
    <property type="match status" value="1"/>
</dbReference>
<evidence type="ECO:0000313" key="2">
    <source>
        <dbReference type="EMBL" id="EEG26455.1"/>
    </source>
</evidence>
<sequence length="356" mass="40135">MVFELLTDLYQGLSPVTNLQQLHQRYQEFCTRYPNAAADFLGAIEDVLSDAGLTYDHVTARVKEWRSLRSKSRKRRPDGMLMYPHPWQDIHDLIGVRVTTYHSTEIPRIIEALTEVFEVRRSVDKTAQTRVSGSFGYGSHHLILRVPPARVAPVLQAYAGREFEVQIRTVLQHAWAEFEHDIRYKRRGNTGKLAPEVDRAFTLAAGLIELADQQFDLIAAQQSATDTTAPIDLDVKFTAETLPGIIALLHGNTIPQSRLEHYHWLEELLHAHGLTTVAQLTELMSPANLERVKTALHYTFQPGQVRIIDDLLLAAFGEEHIAKTGTTGNFPAQRPARLRHRLALINAAKAGEGRFS</sequence>
<dbReference type="SUPFAM" id="SSF81301">
    <property type="entry name" value="Nucleotidyltransferase"/>
    <property type="match status" value="1"/>
</dbReference>
<accession>C0E4R7</accession>
<dbReference type="EMBL" id="ACEB01000028">
    <property type="protein sequence ID" value="EEG26455.1"/>
    <property type="molecule type" value="Genomic_DNA"/>
</dbReference>
<protein>
    <submittedName>
        <fullName evidence="2">RelA/SpoT domain protein</fullName>
    </submittedName>
</protein>
<dbReference type="PANTHER" id="PTHR41773">
    <property type="entry name" value="GTP PYROPHOSPHATASE-RELATED"/>
    <property type="match status" value="1"/>
</dbReference>
<dbReference type="CDD" id="cd05399">
    <property type="entry name" value="NT_Rel-Spo_like"/>
    <property type="match status" value="1"/>
</dbReference>
<dbReference type="Proteomes" id="UP000006247">
    <property type="component" value="Unassembled WGS sequence"/>
</dbReference>
<dbReference type="Gene3D" id="3.30.460.10">
    <property type="entry name" value="Beta Polymerase, domain 2"/>
    <property type="match status" value="1"/>
</dbReference>
<dbReference type="InterPro" id="IPR043519">
    <property type="entry name" value="NT_sf"/>
</dbReference>
<dbReference type="Pfam" id="PF04607">
    <property type="entry name" value="RelA_SpoT"/>
    <property type="match status" value="1"/>
</dbReference>